<evidence type="ECO:0000313" key="7">
    <source>
        <dbReference type="Proteomes" id="UP000199227"/>
    </source>
</evidence>
<dbReference type="InterPro" id="IPR050469">
    <property type="entry name" value="Diguanylate_Cyclase"/>
</dbReference>
<evidence type="ECO:0000259" key="4">
    <source>
        <dbReference type="PROSITE" id="PS50110"/>
    </source>
</evidence>
<dbReference type="CDD" id="cd01949">
    <property type="entry name" value="GGDEF"/>
    <property type="match status" value="1"/>
</dbReference>
<protein>
    <recommendedName>
        <fullName evidence="1">diguanylate cyclase</fullName>
        <ecNumber evidence="1">2.7.7.65</ecNumber>
    </recommendedName>
</protein>
<dbReference type="InterPro" id="IPR000160">
    <property type="entry name" value="GGDEF_dom"/>
</dbReference>
<keyword evidence="3" id="KW-0597">Phosphoprotein</keyword>
<dbReference type="PANTHER" id="PTHR45138:SF9">
    <property type="entry name" value="DIGUANYLATE CYCLASE DGCM-RELATED"/>
    <property type="match status" value="1"/>
</dbReference>
<dbReference type="SMART" id="SM00448">
    <property type="entry name" value="REC"/>
    <property type="match status" value="1"/>
</dbReference>
<dbReference type="Pfam" id="PF00990">
    <property type="entry name" value="GGDEF"/>
    <property type="match status" value="1"/>
</dbReference>
<proteinExistence type="predicted"/>
<dbReference type="OrthoDB" id="9778432at2"/>
<dbReference type="STRING" id="223786.SAMN05216234_104120"/>
<dbReference type="SMART" id="SM00267">
    <property type="entry name" value="GGDEF"/>
    <property type="match status" value="1"/>
</dbReference>
<dbReference type="Pfam" id="PF00072">
    <property type="entry name" value="Response_reg"/>
    <property type="match status" value="1"/>
</dbReference>
<evidence type="ECO:0000259" key="5">
    <source>
        <dbReference type="PROSITE" id="PS50887"/>
    </source>
</evidence>
<dbReference type="AlphaFoldDB" id="A0A1I5M0R8"/>
<dbReference type="PROSITE" id="PS50887">
    <property type="entry name" value="GGDEF"/>
    <property type="match status" value="1"/>
</dbReference>
<evidence type="ECO:0000256" key="3">
    <source>
        <dbReference type="PROSITE-ProRule" id="PRU00169"/>
    </source>
</evidence>
<dbReference type="GO" id="GO:0000160">
    <property type="term" value="P:phosphorelay signal transduction system"/>
    <property type="evidence" value="ECO:0007669"/>
    <property type="project" value="InterPro"/>
</dbReference>
<sequence>MGSKTILIVDDTIANLDILVDLLGQYDVIDAVNGEDALEIANEESIDLILLDIMMPEMDGYEVCKRLKSNEKTKDIPVIFITAKTDEDSIEKAYDIGGADYVTKPFRPKELLSRVKKELKLQELMKELKLLASTDPMTKLYNRRYFTNVSQHILEIAKRENQSLSLVMLDIDKFKNINDTYGHQIGDEVIISLANELTQNQRKSDIVSRYGGEEFVVLLPNTSLEEAIGVAEKLREKIDLKTINLDNYEKLKFTISLGVSEVKVFNEKNIEKALKRADDALYTAKESGRNRVCFV</sequence>
<dbReference type="GO" id="GO:0043709">
    <property type="term" value="P:cell adhesion involved in single-species biofilm formation"/>
    <property type="evidence" value="ECO:0007669"/>
    <property type="project" value="TreeGrafter"/>
</dbReference>
<dbReference type="GO" id="GO:1902201">
    <property type="term" value="P:negative regulation of bacterial-type flagellum-dependent cell motility"/>
    <property type="evidence" value="ECO:0007669"/>
    <property type="project" value="TreeGrafter"/>
</dbReference>
<dbReference type="EC" id="2.7.7.65" evidence="1"/>
<evidence type="ECO:0000256" key="2">
    <source>
        <dbReference type="ARBA" id="ARBA00034247"/>
    </source>
</evidence>
<dbReference type="FunFam" id="3.30.70.270:FF:000001">
    <property type="entry name" value="Diguanylate cyclase domain protein"/>
    <property type="match status" value="1"/>
</dbReference>
<dbReference type="InterPro" id="IPR043128">
    <property type="entry name" value="Rev_trsase/Diguanyl_cyclase"/>
</dbReference>
<reference evidence="6 7" key="1">
    <citation type="submission" date="2016-10" db="EMBL/GenBank/DDBJ databases">
        <authorList>
            <person name="de Groot N.N."/>
        </authorList>
    </citation>
    <scope>NUCLEOTIDE SEQUENCE [LARGE SCALE GENOMIC DNA]</scope>
    <source>
        <strain evidence="6 7">EP1-55-1</strain>
    </source>
</reference>
<dbReference type="SUPFAM" id="SSF55073">
    <property type="entry name" value="Nucleotide cyclase"/>
    <property type="match status" value="1"/>
</dbReference>
<evidence type="ECO:0000313" key="6">
    <source>
        <dbReference type="EMBL" id="SFP03159.1"/>
    </source>
</evidence>
<keyword evidence="7" id="KW-1185">Reference proteome</keyword>
<dbReference type="GO" id="GO:0052621">
    <property type="term" value="F:diguanylate cyclase activity"/>
    <property type="evidence" value="ECO:0007669"/>
    <property type="project" value="UniProtKB-EC"/>
</dbReference>
<dbReference type="InterPro" id="IPR029787">
    <property type="entry name" value="Nucleotide_cyclase"/>
</dbReference>
<feature type="modified residue" description="4-aspartylphosphate" evidence="3">
    <location>
        <position position="52"/>
    </location>
</feature>
<organism evidence="6 7">
    <name type="scientific">Hydrogenimonas thermophila</name>
    <dbReference type="NCBI Taxonomy" id="223786"/>
    <lineage>
        <taxon>Bacteria</taxon>
        <taxon>Pseudomonadati</taxon>
        <taxon>Campylobacterota</taxon>
        <taxon>Epsilonproteobacteria</taxon>
        <taxon>Campylobacterales</taxon>
        <taxon>Hydrogenimonadaceae</taxon>
        <taxon>Hydrogenimonas</taxon>
    </lineage>
</organism>
<evidence type="ECO:0000256" key="1">
    <source>
        <dbReference type="ARBA" id="ARBA00012528"/>
    </source>
</evidence>
<dbReference type="PANTHER" id="PTHR45138">
    <property type="entry name" value="REGULATORY COMPONENTS OF SENSORY TRANSDUCTION SYSTEM"/>
    <property type="match status" value="1"/>
</dbReference>
<feature type="domain" description="GGDEF" evidence="5">
    <location>
        <begin position="162"/>
        <end position="295"/>
    </location>
</feature>
<dbReference type="InterPro" id="IPR001789">
    <property type="entry name" value="Sig_transdc_resp-reg_receiver"/>
</dbReference>
<dbReference type="EMBL" id="FOXB01000004">
    <property type="protein sequence ID" value="SFP03159.1"/>
    <property type="molecule type" value="Genomic_DNA"/>
</dbReference>
<dbReference type="Gene3D" id="3.30.70.270">
    <property type="match status" value="1"/>
</dbReference>
<dbReference type="GO" id="GO:0005886">
    <property type="term" value="C:plasma membrane"/>
    <property type="evidence" value="ECO:0007669"/>
    <property type="project" value="TreeGrafter"/>
</dbReference>
<comment type="catalytic activity">
    <reaction evidence="2">
        <text>2 GTP = 3',3'-c-di-GMP + 2 diphosphate</text>
        <dbReference type="Rhea" id="RHEA:24898"/>
        <dbReference type="ChEBI" id="CHEBI:33019"/>
        <dbReference type="ChEBI" id="CHEBI:37565"/>
        <dbReference type="ChEBI" id="CHEBI:58805"/>
        <dbReference type="EC" id="2.7.7.65"/>
    </reaction>
</comment>
<gene>
    <name evidence="6" type="ORF">SAMN05216234_104120</name>
</gene>
<dbReference type="InterPro" id="IPR011006">
    <property type="entry name" value="CheY-like_superfamily"/>
</dbReference>
<accession>A0A1I5M0R8</accession>
<name>A0A1I5M0R8_9BACT</name>
<feature type="domain" description="Response regulatory" evidence="4">
    <location>
        <begin position="5"/>
        <end position="119"/>
    </location>
</feature>
<dbReference type="SUPFAM" id="SSF52172">
    <property type="entry name" value="CheY-like"/>
    <property type="match status" value="1"/>
</dbReference>
<dbReference type="Gene3D" id="3.40.50.2300">
    <property type="match status" value="1"/>
</dbReference>
<dbReference type="RefSeq" id="WP_092910900.1">
    <property type="nucleotide sequence ID" value="NZ_CP136592.1"/>
</dbReference>
<dbReference type="PROSITE" id="PS50110">
    <property type="entry name" value="RESPONSE_REGULATORY"/>
    <property type="match status" value="1"/>
</dbReference>
<dbReference type="NCBIfam" id="TIGR00254">
    <property type="entry name" value="GGDEF"/>
    <property type="match status" value="1"/>
</dbReference>
<dbReference type="Proteomes" id="UP000199227">
    <property type="component" value="Unassembled WGS sequence"/>
</dbReference>